<reference evidence="3 4" key="2">
    <citation type="journal article" date="2010" name="Stand. Genomic Sci.">
        <title>Complete genome sequence of Syntrophothermus lipocalidus type strain (TGB-C1).</title>
        <authorList>
            <person name="Djao O.D."/>
            <person name="Zhang X."/>
            <person name="Lucas S."/>
            <person name="Lapidus A."/>
            <person name="Del Rio T.G."/>
            <person name="Nolan M."/>
            <person name="Tice H."/>
            <person name="Cheng J.F."/>
            <person name="Han C."/>
            <person name="Tapia R."/>
            <person name="Goodwin L."/>
            <person name="Pitluck S."/>
            <person name="Liolios K."/>
            <person name="Ivanova N."/>
            <person name="Mavromatis K."/>
            <person name="Mikhailova N."/>
            <person name="Ovchinnikova G."/>
            <person name="Pati A."/>
            <person name="Brambilla E."/>
            <person name="Chen A."/>
            <person name="Palaniappan K."/>
            <person name="Land M."/>
            <person name="Hauser L."/>
            <person name="Chang Y.J."/>
            <person name="Jeffries C.D."/>
            <person name="Rohde M."/>
            <person name="Sikorski J."/>
            <person name="Spring S."/>
            <person name="Goker M."/>
            <person name="Detter J.C."/>
            <person name="Woyke T."/>
            <person name="Bristow J."/>
            <person name="Eisen J.A."/>
            <person name="Markowitz V."/>
            <person name="Hugenholtz P."/>
            <person name="Kyrpides N.C."/>
            <person name="Klenk H.P."/>
        </authorList>
    </citation>
    <scope>NUCLEOTIDE SEQUENCE [LARGE SCALE GENOMIC DNA]</scope>
    <source>
        <strain evidence="4">DSM 12680 / TGB-C1</strain>
    </source>
</reference>
<feature type="transmembrane region" description="Helical" evidence="1">
    <location>
        <begin position="420"/>
        <end position="439"/>
    </location>
</feature>
<dbReference type="Pfam" id="PF01966">
    <property type="entry name" value="HD"/>
    <property type="match status" value="1"/>
</dbReference>
<dbReference type="STRING" id="643648.Slip_1639"/>
<feature type="transmembrane region" description="Helical" evidence="1">
    <location>
        <begin position="315"/>
        <end position="339"/>
    </location>
</feature>
<dbReference type="Proteomes" id="UP000000378">
    <property type="component" value="Chromosome"/>
</dbReference>
<dbReference type="SMART" id="SM00471">
    <property type="entry name" value="HDc"/>
    <property type="match status" value="1"/>
</dbReference>
<evidence type="ECO:0000259" key="2">
    <source>
        <dbReference type="SMART" id="SM00471"/>
    </source>
</evidence>
<feature type="transmembrane region" description="Helical" evidence="1">
    <location>
        <begin position="446"/>
        <end position="471"/>
    </location>
</feature>
<dbReference type="CDD" id="cd00077">
    <property type="entry name" value="HDc"/>
    <property type="match status" value="1"/>
</dbReference>
<accession>D7CNW3</accession>
<dbReference type="eggNOG" id="COG1480">
    <property type="taxonomic scope" value="Bacteria"/>
</dbReference>
<name>D7CNW3_SYNLT</name>
<keyword evidence="4" id="KW-1185">Reference proteome</keyword>
<dbReference type="AlphaFoldDB" id="D7CNW3"/>
<sequence>MSLFSRGRDWAWGKLIGVLRSTTTRRAVGYLFFFVLLTFILFTNFRTYGVQLRPGQISPRDIRSPVTRVIVDENRTQELKRQAAQRVKNVYQEDTEALTRASGDIDTFFGQVTDLRNPVEVTQTRKVEELTSLLQGVVAERNLKQVNPKQLATYILNAGDDDLERIRQQSHKILADVMDKPITEDALPSVYQQAFEQARSLQFASEAEQIIAIAVCQAVRPNMIFDAEATQKAVDEAVKKVLPVQRTIKQNQIIVRAGDPVTEEHIEILEQLGLQRSGNLGMVLGGTGLFVLLTFWLGIEYLRRYHRDILKEDRLMLLLGLVILIVVLLAKVVSILNIGGRTDVNALNGYLIPASVGPMLVAVLLDSRLAYMVAMILAFYVGMMTTGNQLGFALTAFAGGSVGVFGISQLSHTSDLAKSGVYVALANVASLLTVGVSSGNPEISTLLIGSIMGVLNGFLSAVLLIGFLPYLESVFSITSMIKLLELSNPNQPLLRKLLVEAPGTYHHSLIVGNLAEAAAEAVGAQSLLVRVGSYYHDIGKLKRPYFFIENQIGFENPHEKIAPSLSALIITSHIKDGVEMAREARLPKVIVDFIEQHHGTSLVKYFYSRALEEDGIQRVNEEAFRYEGPKPQSKEAALIMLADAVEAGVRSLTDATPGKIEGMVRRIIKDKLNDGQLEECNLTFRDLAVIAESFGKILNGIYHARIEYPDNLAEQIAAKEARRGNNGNKPSDEG</sequence>
<dbReference type="EMBL" id="CP002048">
    <property type="protein sequence ID" value="ADI02398.1"/>
    <property type="molecule type" value="Genomic_DNA"/>
</dbReference>
<protein>
    <submittedName>
        <fullName evidence="3">7TM receptor with intracellular metal dependent phosphohydrolase</fullName>
    </submittedName>
</protein>
<feature type="transmembrane region" description="Helical" evidence="1">
    <location>
        <begin position="359"/>
        <end position="383"/>
    </location>
</feature>
<dbReference type="SUPFAM" id="SSF109604">
    <property type="entry name" value="HD-domain/PDEase-like"/>
    <property type="match status" value="1"/>
</dbReference>
<keyword evidence="3" id="KW-0675">Receptor</keyword>
<feature type="transmembrane region" description="Helical" evidence="1">
    <location>
        <begin position="27"/>
        <end position="45"/>
    </location>
</feature>
<dbReference type="OrthoDB" id="9806952at2"/>
<evidence type="ECO:0000256" key="1">
    <source>
        <dbReference type="SAM" id="Phobius"/>
    </source>
</evidence>
<dbReference type="InterPro" id="IPR006674">
    <property type="entry name" value="HD_domain"/>
</dbReference>
<evidence type="ECO:0000313" key="4">
    <source>
        <dbReference type="Proteomes" id="UP000000378"/>
    </source>
</evidence>
<keyword evidence="1" id="KW-0812">Transmembrane</keyword>
<dbReference type="NCBIfam" id="TIGR00277">
    <property type="entry name" value="HDIG"/>
    <property type="match status" value="1"/>
</dbReference>
<feature type="transmembrane region" description="Helical" evidence="1">
    <location>
        <begin position="280"/>
        <end position="303"/>
    </location>
</feature>
<dbReference type="Gene3D" id="1.10.3210.10">
    <property type="entry name" value="Hypothetical protein af1432"/>
    <property type="match status" value="1"/>
</dbReference>
<dbReference type="InterPro" id="IPR003607">
    <property type="entry name" value="HD/PDEase_dom"/>
</dbReference>
<reference evidence="4" key="1">
    <citation type="journal article" date="2010" name="Stand. Genomic Sci.">
        <title>Complete genome sequence of Syntrophothermus lipocalidus type strain (TGB-C1T).</title>
        <authorList>
            <consortium name="US DOE Joint Genome Institute (JGI-PGF)"/>
            <person name="Djao O."/>
            <person name="Zhang X."/>
            <person name="Lucas S."/>
            <person name="Lapidus A."/>
            <person name="Glavina Del Rio T."/>
            <person name="Nolan M."/>
            <person name="Tice H."/>
            <person name="Cheng J."/>
            <person name="Han C."/>
            <person name="Tapia R."/>
            <person name="Goodwin L."/>
            <person name="Pitluck S."/>
            <person name="Liolios K."/>
            <person name="Ivanova N."/>
            <person name="Mavromatis K."/>
            <person name="Mikhailova N."/>
            <person name="Ovchinnikova G."/>
            <person name="Pati A."/>
            <person name="Brambilla E."/>
            <person name="Chen A."/>
            <person name="Palaniappan K."/>
            <person name="Land M."/>
            <person name="Hauser L."/>
            <person name="Chang Y."/>
            <person name="Jeffries C."/>
            <person name="Rohde M."/>
            <person name="Sikorski J."/>
            <person name="Spring S."/>
            <person name="Goker M."/>
            <person name="Detter J."/>
            <person name="Woyke T."/>
            <person name="Bristow J."/>
            <person name="Eisen J."/>
            <person name="Markowitz V."/>
            <person name="Hugenholtz P."/>
            <person name="Kyrpides N."/>
            <person name="Klenk H."/>
        </authorList>
    </citation>
    <scope>NUCLEOTIDE SEQUENCE [LARGE SCALE GENOMIC DNA]</scope>
    <source>
        <strain evidence="4">DSM 12680 / TGB-C1</strain>
    </source>
</reference>
<keyword evidence="1" id="KW-0472">Membrane</keyword>
<proteinExistence type="predicted"/>
<keyword evidence="1" id="KW-1133">Transmembrane helix</keyword>
<organism evidence="3 4">
    <name type="scientific">Syntrophothermus lipocalidus (strain DSM 12680 / TGB-C1)</name>
    <dbReference type="NCBI Taxonomy" id="643648"/>
    <lineage>
        <taxon>Bacteria</taxon>
        <taxon>Bacillati</taxon>
        <taxon>Bacillota</taxon>
        <taxon>Clostridia</taxon>
        <taxon>Eubacteriales</taxon>
        <taxon>Syntrophomonadaceae</taxon>
        <taxon>Syntrophothermus</taxon>
    </lineage>
</organism>
<dbReference type="InterPro" id="IPR006675">
    <property type="entry name" value="HDIG_dom"/>
</dbReference>
<gene>
    <name evidence="3" type="ordered locus">Slip_1639</name>
</gene>
<dbReference type="RefSeq" id="WP_013175800.1">
    <property type="nucleotide sequence ID" value="NC_014220.1"/>
</dbReference>
<dbReference type="InterPro" id="IPR011621">
    <property type="entry name" value="Metal-dep_PHydrolase_7TM_intra"/>
</dbReference>
<feature type="domain" description="HD/PDEase" evidence="2">
    <location>
        <begin position="500"/>
        <end position="657"/>
    </location>
</feature>
<dbReference type="PANTHER" id="PTHR36442:SF1">
    <property type="entry name" value="CYCLIC-DI-AMP PHOSPHODIESTERASE PGPH"/>
    <property type="match status" value="1"/>
</dbReference>
<dbReference type="HOGENOM" id="CLU_015767_1_2_9"/>
<dbReference type="Pfam" id="PF07697">
    <property type="entry name" value="7TMR-HDED"/>
    <property type="match status" value="1"/>
</dbReference>
<evidence type="ECO:0000313" key="3">
    <source>
        <dbReference type="EMBL" id="ADI02398.1"/>
    </source>
</evidence>
<dbReference type="Pfam" id="PF07698">
    <property type="entry name" value="7TM-7TMR_HD"/>
    <property type="match status" value="1"/>
</dbReference>
<dbReference type="InterPro" id="IPR052722">
    <property type="entry name" value="PgpH_phosphodiesterase"/>
</dbReference>
<dbReference type="PANTHER" id="PTHR36442">
    <property type="entry name" value="CYCLIC-DI-AMP PHOSPHODIESTERASE PGPH"/>
    <property type="match status" value="1"/>
</dbReference>
<dbReference type="KEGG" id="slp:Slip_1639"/>
<feature type="transmembrane region" description="Helical" evidence="1">
    <location>
        <begin position="390"/>
        <end position="408"/>
    </location>
</feature>
<dbReference type="eggNOG" id="COG0330">
    <property type="taxonomic scope" value="Bacteria"/>
</dbReference>
<dbReference type="InterPro" id="IPR011624">
    <property type="entry name" value="Metal-dep_PHydrolase_7TM_extra"/>
</dbReference>